<dbReference type="Pfam" id="PF23598">
    <property type="entry name" value="LRR_14"/>
    <property type="match status" value="1"/>
</dbReference>
<dbReference type="PANTHER" id="PTHR36766:SF3">
    <property type="entry name" value="RPW8 DOMAIN-CONTAINING PROTEIN"/>
    <property type="match status" value="1"/>
</dbReference>
<keyword evidence="2" id="KW-0433">Leucine-rich repeat</keyword>
<feature type="domain" description="RPW8" evidence="5">
    <location>
        <begin position="1"/>
        <end position="150"/>
    </location>
</feature>
<dbReference type="Gene3D" id="1.10.10.10">
    <property type="entry name" value="Winged helix-like DNA-binding domain superfamily/Winged helix DNA-binding domain"/>
    <property type="match status" value="1"/>
</dbReference>
<dbReference type="GO" id="GO:0043531">
    <property type="term" value="F:ADP binding"/>
    <property type="evidence" value="ECO:0007669"/>
    <property type="project" value="InterPro"/>
</dbReference>
<dbReference type="SUPFAM" id="SSF52540">
    <property type="entry name" value="P-loop containing nucleoside triphosphate hydrolases"/>
    <property type="match status" value="1"/>
</dbReference>
<dbReference type="PROSITE" id="PS51153">
    <property type="entry name" value="RPW8"/>
    <property type="match status" value="1"/>
</dbReference>
<evidence type="ECO:0000256" key="1">
    <source>
        <dbReference type="ARBA" id="ARBA00008894"/>
    </source>
</evidence>
<dbReference type="InterPro" id="IPR027417">
    <property type="entry name" value="P-loop_NTPase"/>
</dbReference>
<evidence type="ECO:0000256" key="2">
    <source>
        <dbReference type="ARBA" id="ARBA00022614"/>
    </source>
</evidence>
<dbReference type="GO" id="GO:0006952">
    <property type="term" value="P:defense response"/>
    <property type="evidence" value="ECO:0007669"/>
    <property type="project" value="UniProtKB-KW"/>
</dbReference>
<dbReference type="InterPro" id="IPR042197">
    <property type="entry name" value="Apaf_helical"/>
</dbReference>
<dbReference type="InterPro" id="IPR055414">
    <property type="entry name" value="LRR_R13L4/SHOC2-like"/>
</dbReference>
<reference evidence="6" key="1">
    <citation type="submission" date="2019-08" db="EMBL/GenBank/DDBJ databases">
        <title>Reference gene set and small RNA set construction with multiple tissues from Davidia involucrata Baill.</title>
        <authorList>
            <person name="Yang H."/>
            <person name="Zhou C."/>
            <person name="Li G."/>
            <person name="Wang J."/>
            <person name="Gao P."/>
            <person name="Wang M."/>
            <person name="Wang R."/>
            <person name="Zhao Y."/>
        </authorList>
    </citation>
    <scope>NUCLEOTIDE SEQUENCE</scope>
    <source>
        <tissue evidence="6">Mixed with DoveR01_LX</tissue>
    </source>
</reference>
<proteinExistence type="inferred from homology"/>
<protein>
    <recommendedName>
        <fullName evidence="5">RPW8 domain-containing protein</fullName>
    </recommendedName>
</protein>
<evidence type="ECO:0000256" key="3">
    <source>
        <dbReference type="ARBA" id="ARBA00022737"/>
    </source>
</evidence>
<dbReference type="Gene3D" id="1.10.8.430">
    <property type="entry name" value="Helical domain of apoptotic protease-activating factors"/>
    <property type="match status" value="1"/>
</dbReference>
<name>A0A5B6YTU2_DAVIN</name>
<keyword evidence="4" id="KW-0611">Plant defense</keyword>
<keyword evidence="3" id="KW-0677">Repeat</keyword>
<accession>A0A5B6YTU2</accession>
<dbReference type="SUPFAM" id="SSF52058">
    <property type="entry name" value="L domain-like"/>
    <property type="match status" value="1"/>
</dbReference>
<dbReference type="EMBL" id="GHES01004470">
    <property type="protein sequence ID" value="MPA35029.1"/>
    <property type="molecule type" value="Transcribed_RNA"/>
</dbReference>
<evidence type="ECO:0000256" key="4">
    <source>
        <dbReference type="ARBA" id="ARBA00022821"/>
    </source>
</evidence>
<dbReference type="PANTHER" id="PTHR36766">
    <property type="entry name" value="PLANT BROAD-SPECTRUM MILDEW RESISTANCE PROTEIN RPW8"/>
    <property type="match status" value="1"/>
</dbReference>
<dbReference type="Pfam" id="PF05659">
    <property type="entry name" value="RPW8"/>
    <property type="match status" value="1"/>
</dbReference>
<dbReference type="InterPro" id="IPR002182">
    <property type="entry name" value="NB-ARC"/>
</dbReference>
<dbReference type="AlphaFoldDB" id="A0A5B6YTU2"/>
<gene>
    <name evidence="6" type="ORF">Din_004470</name>
</gene>
<sequence length="812" mass="92024">MATVVIESALGEAFDKLLKTVLRVKDRAVKFKSILNRLASTLQSIKPAIEDIEKSNRLLERPEEETKMFTDRLKEAEHLVSKCSKIQWWNYCKKSLYANDLIEFEGSLSNFFHIIVPTHLFRDSRKSLVNQSSWSLGKGGQVCDPSVCVSFGSCEVPGVSDFIVGLDVPLKELKMELLRDGVPVVVLSAPGGCGKTTLAKMLCHDHEIEGIYKDNIFFVTVSKTPNLKVIIQKLFHHKGCSVPEFQNDEDAINQLEHFLKQIESNPVLLVLDDVWSGSESLIQSFTFRISGYKILVTSRFVFPRFISTYKLGLLNDKDATALFRHAAFPQDGSSYVPDDDLVNEIVKGCRGFPLALTVVGRSLCGQKGVNWKITLKQWSEGKSIFSSNSDLLVCLQTSLDALDGRVKECYLDLGSFPEDERIPVAALMDMWVELYNLDEDGMDALANLLELSTRNLVNLVFTRKDASDVDDYYNEHFVVQHDLLRELAIHQSSQEPIERRKRLIMDIRGNDLPKWSHKMQQPIRACLLSISTDETFCSNWNNMQPPEVEVLILNFRARNYTLPEFMEKMDQLKVLIITNYDFCPAELSNFPLLCSLSSLKRIRLEHVSIPSLGKSKLQLRNLCKISLVMCEIGEAFRNCTTQISHTLPNLMEIDIDCCNDLVELPAGLCDIVHLKKLSITNCHELGALPEGFGKLANLEMLRLHDCTKLSELPESIGNLHRLSFLDISDCISMGKMPTRMGELCGLRKLNMRNCLGLCELPPSVKDLGQLKDVICDEETAYLWETYKIHFTNLKINVVKEDINLNWLPNHHL</sequence>
<comment type="similarity">
    <text evidence="1">Belongs to the disease resistance NB-LRR family.</text>
</comment>
<dbReference type="Gene3D" id="3.40.50.300">
    <property type="entry name" value="P-loop containing nucleotide triphosphate hydrolases"/>
    <property type="match status" value="1"/>
</dbReference>
<dbReference type="Pfam" id="PF00931">
    <property type="entry name" value="NB-ARC"/>
    <property type="match status" value="1"/>
</dbReference>
<evidence type="ECO:0000313" key="6">
    <source>
        <dbReference type="EMBL" id="MPA35029.1"/>
    </source>
</evidence>
<dbReference type="PRINTS" id="PR00364">
    <property type="entry name" value="DISEASERSIST"/>
</dbReference>
<dbReference type="InterPro" id="IPR032675">
    <property type="entry name" value="LRR_dom_sf"/>
</dbReference>
<dbReference type="FunFam" id="3.40.50.300:FF:003793">
    <property type="entry name" value="Probable disease resistance protein At5g66900"/>
    <property type="match status" value="1"/>
</dbReference>
<dbReference type="InterPro" id="IPR008808">
    <property type="entry name" value="Powdery_mildew-R_dom"/>
</dbReference>
<dbReference type="InterPro" id="IPR036388">
    <property type="entry name" value="WH-like_DNA-bd_sf"/>
</dbReference>
<evidence type="ECO:0000259" key="5">
    <source>
        <dbReference type="PROSITE" id="PS51153"/>
    </source>
</evidence>
<organism evidence="6">
    <name type="scientific">Davidia involucrata</name>
    <name type="common">Dove tree</name>
    <dbReference type="NCBI Taxonomy" id="16924"/>
    <lineage>
        <taxon>Eukaryota</taxon>
        <taxon>Viridiplantae</taxon>
        <taxon>Streptophyta</taxon>
        <taxon>Embryophyta</taxon>
        <taxon>Tracheophyta</taxon>
        <taxon>Spermatophyta</taxon>
        <taxon>Magnoliopsida</taxon>
        <taxon>eudicotyledons</taxon>
        <taxon>Gunneridae</taxon>
        <taxon>Pentapetalae</taxon>
        <taxon>asterids</taxon>
        <taxon>Cornales</taxon>
        <taxon>Nyssaceae</taxon>
        <taxon>Davidia</taxon>
    </lineage>
</organism>
<dbReference type="Gene3D" id="3.80.10.10">
    <property type="entry name" value="Ribonuclease Inhibitor"/>
    <property type="match status" value="1"/>
</dbReference>